<gene>
    <name evidence="1" type="ORF">S12H4_25879</name>
</gene>
<dbReference type="EMBL" id="BARW01014625">
    <property type="protein sequence ID" value="GAI78031.1"/>
    <property type="molecule type" value="Genomic_DNA"/>
</dbReference>
<organism evidence="1">
    <name type="scientific">marine sediment metagenome</name>
    <dbReference type="NCBI Taxonomy" id="412755"/>
    <lineage>
        <taxon>unclassified sequences</taxon>
        <taxon>metagenomes</taxon>
        <taxon>ecological metagenomes</taxon>
    </lineage>
</organism>
<dbReference type="AlphaFoldDB" id="X1SFY5"/>
<name>X1SFY5_9ZZZZ</name>
<comment type="caution">
    <text evidence="1">The sequence shown here is derived from an EMBL/GenBank/DDBJ whole genome shotgun (WGS) entry which is preliminary data.</text>
</comment>
<accession>X1SFY5</accession>
<protein>
    <submittedName>
        <fullName evidence="1">Uncharacterized protein</fullName>
    </submittedName>
</protein>
<proteinExistence type="predicted"/>
<evidence type="ECO:0000313" key="1">
    <source>
        <dbReference type="EMBL" id="GAI78031.1"/>
    </source>
</evidence>
<sequence length="47" mass="5498">MGKLVSFLYKLARKANDVKVITSGDPKKMARRVKNKIIGRRLIRKIW</sequence>
<reference evidence="1" key="1">
    <citation type="journal article" date="2014" name="Front. Microbiol.">
        <title>High frequency of phylogenetically diverse reductive dehalogenase-homologous genes in deep subseafloor sedimentary metagenomes.</title>
        <authorList>
            <person name="Kawai M."/>
            <person name="Futagami T."/>
            <person name="Toyoda A."/>
            <person name="Takaki Y."/>
            <person name="Nishi S."/>
            <person name="Hori S."/>
            <person name="Arai W."/>
            <person name="Tsubouchi T."/>
            <person name="Morono Y."/>
            <person name="Uchiyama I."/>
            <person name="Ito T."/>
            <person name="Fujiyama A."/>
            <person name="Inagaki F."/>
            <person name="Takami H."/>
        </authorList>
    </citation>
    <scope>NUCLEOTIDE SEQUENCE</scope>
    <source>
        <strain evidence="1">Expedition CK06-06</strain>
    </source>
</reference>